<protein>
    <submittedName>
        <fullName evidence="2">Uncharacterized protein</fullName>
    </submittedName>
</protein>
<feature type="compositionally biased region" description="Basic residues" evidence="1">
    <location>
        <begin position="95"/>
        <end position="104"/>
    </location>
</feature>
<feature type="compositionally biased region" description="Low complexity" evidence="1">
    <location>
        <begin position="215"/>
        <end position="236"/>
    </location>
</feature>
<dbReference type="AlphaFoldDB" id="A0A0D2DGV7"/>
<keyword evidence="3" id="KW-1185">Reference proteome</keyword>
<organism evidence="2 3">
    <name type="scientific">Exophiala oligosperma</name>
    <dbReference type="NCBI Taxonomy" id="215243"/>
    <lineage>
        <taxon>Eukaryota</taxon>
        <taxon>Fungi</taxon>
        <taxon>Dikarya</taxon>
        <taxon>Ascomycota</taxon>
        <taxon>Pezizomycotina</taxon>
        <taxon>Eurotiomycetes</taxon>
        <taxon>Chaetothyriomycetidae</taxon>
        <taxon>Chaetothyriales</taxon>
        <taxon>Herpotrichiellaceae</taxon>
        <taxon>Exophiala</taxon>
    </lineage>
</organism>
<accession>A0A0D2DGV7</accession>
<feature type="compositionally biased region" description="Polar residues" evidence="1">
    <location>
        <begin position="9"/>
        <end position="26"/>
    </location>
</feature>
<feature type="compositionally biased region" description="Low complexity" evidence="1">
    <location>
        <begin position="70"/>
        <end position="84"/>
    </location>
</feature>
<dbReference type="STRING" id="215243.A0A0D2DGV7"/>
<feature type="region of interest" description="Disordered" evidence="1">
    <location>
        <begin position="305"/>
        <end position="337"/>
    </location>
</feature>
<feature type="compositionally biased region" description="Acidic residues" evidence="1">
    <location>
        <begin position="275"/>
        <end position="287"/>
    </location>
</feature>
<dbReference type="Proteomes" id="UP000053342">
    <property type="component" value="Unassembled WGS sequence"/>
</dbReference>
<dbReference type="VEuPathDB" id="FungiDB:PV06_05822"/>
<evidence type="ECO:0000256" key="1">
    <source>
        <dbReference type="SAM" id="MobiDB-lite"/>
    </source>
</evidence>
<evidence type="ECO:0000313" key="3">
    <source>
        <dbReference type="Proteomes" id="UP000053342"/>
    </source>
</evidence>
<name>A0A0D2DGV7_9EURO</name>
<dbReference type="HOGENOM" id="CLU_364837_0_0_1"/>
<feature type="region of interest" description="Disordered" evidence="1">
    <location>
        <begin position="603"/>
        <end position="725"/>
    </location>
</feature>
<gene>
    <name evidence="2" type="ORF">PV06_05822</name>
</gene>
<reference evidence="2 3" key="1">
    <citation type="submission" date="2015-01" db="EMBL/GenBank/DDBJ databases">
        <title>The Genome Sequence of Exophiala oligosperma CBS72588.</title>
        <authorList>
            <consortium name="The Broad Institute Genomics Platform"/>
            <person name="Cuomo C."/>
            <person name="de Hoog S."/>
            <person name="Gorbushina A."/>
            <person name="Stielow B."/>
            <person name="Teixiera M."/>
            <person name="Abouelleil A."/>
            <person name="Chapman S.B."/>
            <person name="Priest M."/>
            <person name="Young S.K."/>
            <person name="Wortman J."/>
            <person name="Nusbaum C."/>
            <person name="Birren B."/>
        </authorList>
    </citation>
    <scope>NUCLEOTIDE SEQUENCE [LARGE SCALE GENOMIC DNA]</scope>
    <source>
        <strain evidence="2 3">CBS 72588</strain>
    </source>
</reference>
<evidence type="ECO:0000313" key="2">
    <source>
        <dbReference type="EMBL" id="KIW42258.1"/>
    </source>
</evidence>
<feature type="compositionally biased region" description="Basic residues" evidence="1">
    <location>
        <begin position="708"/>
        <end position="717"/>
    </location>
</feature>
<dbReference type="RefSeq" id="XP_016262474.1">
    <property type="nucleotide sequence ID" value="XM_016406870.1"/>
</dbReference>
<feature type="region of interest" description="Disordered" evidence="1">
    <location>
        <begin position="1"/>
        <end position="287"/>
    </location>
</feature>
<dbReference type="GeneID" id="27357896"/>
<proteinExistence type="predicted"/>
<feature type="compositionally biased region" description="Low complexity" evidence="1">
    <location>
        <begin position="27"/>
        <end position="49"/>
    </location>
</feature>
<dbReference type="EMBL" id="KN847336">
    <property type="protein sequence ID" value="KIW42258.1"/>
    <property type="molecule type" value="Genomic_DNA"/>
</dbReference>
<dbReference type="OrthoDB" id="4156059at2759"/>
<sequence>MSLRKSARLSATPSLIVTTTNELPSNASGPSFRPSTSSSPAASTIGSQSVNDPSTSISDPDDYGEPVRKAPPTMSSTKTTTKPSARFDDPNSPHNNRRASGRVRKPTEKAQAMSDVKPLLSPPSDTIVVSNPRVVDEHPPPKKHPTAPQPTKEAALGIPQPPEIPETPAVTKALATIPPSCSPEETPDADAANIESPSRRVSQRERKPTAKILETTSTPAAPSTTTTTATTATTTTGQKRPATEIVDSRPRKSARVSHSGARIPSKLRYSLSSSAEEESAVVDDQAEIPETPIKSKIITLKFKRPALPSEPAPRRAAKKAALPPSKRLKRNVESDQSSIEVARTSLSVAPRQPTCDLFCLSPSARIIAFAKIALQMPDTDDDNGDDVVPGSAQDWHVYTKYWCQCPKPPPLKPTRTSSEELARALMPNTVSDGTKQNPVDLTRPAASPEVELLSAPVNTILRATDAERLSKLFGYPAAETPTRNGDMTPNLSTEASLSTSQVKYSGTGRSVLRDSMSSYSSPALPAMTVKKSYEDRIREDYEALTKVRKMAQALGVSWDFNMTFDDINNSLMRFEGYAATKSFVHGPPEGVYESRDMYGPNAGFGVLYPPQPPRSNGLASANGVRGNSRDSNKEYSPVANPEGQVEAGHGSTLIGCTSEDWGASSSKGRRQSSPPRPKSSRFRVDPRGLRGESPGPGTIINIDENKQGLRKRTRRSRAAGSEVPT</sequence>